<evidence type="ECO:0000256" key="1">
    <source>
        <dbReference type="ARBA" id="ARBA00008987"/>
    </source>
</evidence>
<organism evidence="3 4">
    <name type="scientific">Claviceps pazoutovae</name>
    <dbReference type="NCBI Taxonomy" id="1649127"/>
    <lineage>
        <taxon>Eukaryota</taxon>
        <taxon>Fungi</taxon>
        <taxon>Dikarya</taxon>
        <taxon>Ascomycota</taxon>
        <taxon>Pezizomycotina</taxon>
        <taxon>Sordariomycetes</taxon>
        <taxon>Hypocreomycetidae</taxon>
        <taxon>Hypocreales</taxon>
        <taxon>Clavicipitaceae</taxon>
        <taxon>Claviceps</taxon>
    </lineage>
</organism>
<dbReference type="SUPFAM" id="SSF52833">
    <property type="entry name" value="Thioredoxin-like"/>
    <property type="match status" value="1"/>
</dbReference>
<dbReference type="OrthoDB" id="78947at2759"/>
<evidence type="ECO:0000313" key="3">
    <source>
        <dbReference type="EMBL" id="KAG5946928.1"/>
    </source>
</evidence>
<dbReference type="PANTHER" id="PTHR12452:SF0">
    <property type="entry name" value="THIOREDOXIN DOMAIN-CONTAINING PROTEIN 17"/>
    <property type="match status" value="1"/>
</dbReference>
<dbReference type="GO" id="GO:0047134">
    <property type="term" value="F:protein-disulfide reductase [NAD(P)H] activity"/>
    <property type="evidence" value="ECO:0007669"/>
    <property type="project" value="InterPro"/>
</dbReference>
<dbReference type="Proteomes" id="UP000706124">
    <property type="component" value="Unassembled WGS sequence"/>
</dbReference>
<dbReference type="Gene3D" id="3.40.30.10">
    <property type="entry name" value="Glutaredoxin"/>
    <property type="match status" value="1"/>
</dbReference>
<accession>A0A9P7MIU5</accession>
<dbReference type="AlphaFoldDB" id="A0A9P7MIU5"/>
<dbReference type="Pfam" id="PF06110">
    <property type="entry name" value="TXD17-like_Trx"/>
    <property type="match status" value="1"/>
</dbReference>
<reference evidence="3 4" key="1">
    <citation type="journal article" date="2020" name="bioRxiv">
        <title>Whole genome comparisons of ergot fungi reveals the divergence and evolution of species within the genus Claviceps are the result of varying mechanisms driving genome evolution and host range expansion.</title>
        <authorList>
            <person name="Wyka S.A."/>
            <person name="Mondo S.J."/>
            <person name="Liu M."/>
            <person name="Dettman J."/>
            <person name="Nalam V."/>
            <person name="Broders K.D."/>
        </authorList>
    </citation>
    <scope>NUCLEOTIDE SEQUENCE [LARGE SCALE GENOMIC DNA]</scope>
    <source>
        <strain evidence="3 4">CCC 1485</strain>
    </source>
</reference>
<dbReference type="InterPro" id="IPR010357">
    <property type="entry name" value="TXNDC17_dom"/>
</dbReference>
<dbReference type="InterPro" id="IPR045108">
    <property type="entry name" value="TXNDC17-like"/>
</dbReference>
<proteinExistence type="inferred from homology"/>
<protein>
    <recommendedName>
        <fullName evidence="2">Thioredoxin domain-containing protein</fullName>
    </recommendedName>
</protein>
<comment type="similarity">
    <text evidence="1">Belongs to the thioredoxin family.</text>
</comment>
<dbReference type="PANTHER" id="PTHR12452">
    <property type="entry name" value="42-9-9 PROTEIN-RELATED"/>
    <property type="match status" value="1"/>
</dbReference>
<gene>
    <name evidence="3" type="ORF">E4U60_003588</name>
</gene>
<dbReference type="InterPro" id="IPR036249">
    <property type="entry name" value="Thioredoxin-like_sf"/>
</dbReference>
<sequence>MPISRSMTLPKSPKHVNVPNIPNGKTYIAFLSSTDPDTHQPWCPDVQVTWPHLTAAFDDSPRSPLLNIIEVGGRDEWRQPDNDYRVTWNINELPTVVRYERVNGEIVETMRLVKSGILKSSTLYDFLQ</sequence>
<name>A0A9P7MIU5_9HYPO</name>
<feature type="domain" description="Thioredoxin" evidence="2">
    <location>
        <begin position="25"/>
        <end position="114"/>
    </location>
</feature>
<evidence type="ECO:0000313" key="4">
    <source>
        <dbReference type="Proteomes" id="UP000706124"/>
    </source>
</evidence>
<evidence type="ECO:0000259" key="2">
    <source>
        <dbReference type="Pfam" id="PF06110"/>
    </source>
</evidence>
<keyword evidence="4" id="KW-1185">Reference proteome</keyword>
<dbReference type="GO" id="GO:0005829">
    <property type="term" value="C:cytosol"/>
    <property type="evidence" value="ECO:0007669"/>
    <property type="project" value="TreeGrafter"/>
</dbReference>
<dbReference type="EMBL" id="SRPO01000029">
    <property type="protein sequence ID" value="KAG5946928.1"/>
    <property type="molecule type" value="Genomic_DNA"/>
</dbReference>
<comment type="caution">
    <text evidence="3">The sequence shown here is derived from an EMBL/GenBank/DDBJ whole genome shotgun (WGS) entry which is preliminary data.</text>
</comment>